<evidence type="ECO:0000259" key="1">
    <source>
        <dbReference type="Pfam" id="PF00135"/>
    </source>
</evidence>
<dbReference type="InterPro" id="IPR050309">
    <property type="entry name" value="Type-B_Carboxylest/Lipase"/>
</dbReference>
<evidence type="ECO:0000313" key="2">
    <source>
        <dbReference type="EMBL" id="KAF3124812.1"/>
    </source>
</evidence>
<reference evidence="2 3" key="1">
    <citation type="submission" date="2019-06" db="EMBL/GenBank/DDBJ databases">
        <authorList>
            <person name="Palmer J.M."/>
        </authorList>
    </citation>
    <scope>NUCLEOTIDE SEQUENCE [LARGE SCALE GENOMIC DNA]</scope>
    <source>
        <strain evidence="2 3">TWF703</strain>
    </source>
</reference>
<dbReference type="EMBL" id="WIQZ01000096">
    <property type="protein sequence ID" value="KAF3124812.1"/>
    <property type="molecule type" value="Genomic_DNA"/>
</dbReference>
<protein>
    <recommendedName>
        <fullName evidence="1">Carboxylesterase type B domain-containing protein</fullName>
    </recommendedName>
</protein>
<dbReference type="Pfam" id="PF00135">
    <property type="entry name" value="COesterase"/>
    <property type="match status" value="1"/>
</dbReference>
<dbReference type="AlphaFoldDB" id="A0A7C8JLU7"/>
<proteinExistence type="predicted"/>
<sequence>MHKIQGYNARLGHHGNYLSRRQTPQQWTTTYLAPPATPQLGCCWTSLGISILYSGDDMTRALILTSGQNCRVTGIQKSPSVLQYLGLKYAEIPGRFSEAVLHIPKDPNATRYGPQAPQGADTCAGEFGLIGQVLPIDDVVNTMSESDCLTLNITVPSSTGVKYSDLPVLVWVHGGNFQLGASSWPQYDLAHIVSTSAKLGKPIVGVSVNYRLGILGFLTSTEMAEAGHGGNYGFKDLVTAFGWIQRYIHGFGGNPDNITALGESAGAAAVTTLLWQEEPLFNKLIAMGGSCCLIPPAPLEAHDSIYEKATSLLGLSEEPFSRQQEILSTMPVEELVKKTFQVVPALPAVDRIFLPKAHGIFCISDPEDLSIPGKTWCKTMILGDSKDDGLVMGLGILAAGRVASIPATFPAHFERSFLSDPEDLALIKQHYQIDASTPSNQAFDTLLQMSSDIGFLAPTHYLAAGFPGPSYVYHFNYRNPWDGMWGGKASHILDVAVALGNYNLNGLDEHGANTSGEMQDAFINFANGEEPWAPFQEIASGPMRVFGDGKAKMVTTLADAQRYPELFDLLENVGWSKWWTAISNYL</sequence>
<organism evidence="2 3">
    <name type="scientific">Orbilia oligospora</name>
    <name type="common">Nematode-trapping fungus</name>
    <name type="synonym">Arthrobotrys oligospora</name>
    <dbReference type="NCBI Taxonomy" id="2813651"/>
    <lineage>
        <taxon>Eukaryota</taxon>
        <taxon>Fungi</taxon>
        <taxon>Dikarya</taxon>
        <taxon>Ascomycota</taxon>
        <taxon>Pezizomycotina</taxon>
        <taxon>Orbiliomycetes</taxon>
        <taxon>Orbiliales</taxon>
        <taxon>Orbiliaceae</taxon>
        <taxon>Orbilia</taxon>
    </lineage>
</organism>
<comment type="caution">
    <text evidence="2">The sequence shown here is derived from an EMBL/GenBank/DDBJ whole genome shotgun (WGS) entry which is preliminary data.</text>
</comment>
<name>A0A7C8JLU7_ORBOL</name>
<accession>A0A7C8JLU7</accession>
<dbReference type="InterPro" id="IPR002018">
    <property type="entry name" value="CarbesteraseB"/>
</dbReference>
<feature type="domain" description="Carboxylesterase type B" evidence="1">
    <location>
        <begin position="74"/>
        <end position="533"/>
    </location>
</feature>
<evidence type="ECO:0000313" key="3">
    <source>
        <dbReference type="Proteomes" id="UP000480548"/>
    </source>
</evidence>
<gene>
    <name evidence="2" type="ORF">TWF703_011171</name>
</gene>
<dbReference type="SUPFAM" id="SSF53474">
    <property type="entry name" value="alpha/beta-Hydrolases"/>
    <property type="match status" value="1"/>
</dbReference>
<dbReference type="Gene3D" id="3.40.50.1820">
    <property type="entry name" value="alpha/beta hydrolase"/>
    <property type="match status" value="1"/>
</dbReference>
<dbReference type="PANTHER" id="PTHR11559">
    <property type="entry name" value="CARBOXYLESTERASE"/>
    <property type="match status" value="1"/>
</dbReference>
<dbReference type="Proteomes" id="UP000480548">
    <property type="component" value="Unassembled WGS sequence"/>
</dbReference>
<dbReference type="InterPro" id="IPR029058">
    <property type="entry name" value="AB_hydrolase_fold"/>
</dbReference>